<evidence type="ECO:0000313" key="11">
    <source>
        <dbReference type="Proteomes" id="UP000596827"/>
    </source>
</evidence>
<dbReference type="RefSeq" id="WP_187079469.1">
    <property type="nucleotide sequence ID" value="NZ_JACORU010000001.1"/>
</dbReference>
<sequence length="305" mass="34225">MQSSNNAQVDPADNVTELGYVGIGVSDLAAWREYATAIAGMEARDGTAGGFQLRLDTWHHRIDIRHDTADDIRHVGWRVRDQDALDGMAQRLERAGMAFRRGTEEDCQERHVLGLLKLADPAGIDTEIFFGPEIENHRPFHPGRPLHGKFLTGEHGLGHCFLSQPDPDAAYAFYKLLGMRGGVEYIFDVPGGPPKKPVFMHCNRRQHTVSFGRGYQGKKRVNHLMFEYTSLDDLGRALDLVQEKGIPIVRRLGRHSNDGAVSFYFANPSGWVWELGWNGRDVPAQAEHYRGDYYGHQTDAKGFGL</sequence>
<feature type="domain" description="VOC" evidence="9">
    <location>
        <begin position="17"/>
        <end position="131"/>
    </location>
</feature>
<evidence type="ECO:0000256" key="4">
    <source>
        <dbReference type="ARBA" id="ARBA00022797"/>
    </source>
</evidence>
<dbReference type="InterPro" id="IPR004360">
    <property type="entry name" value="Glyas_Fos-R_dOase_dom"/>
</dbReference>
<evidence type="ECO:0000256" key="8">
    <source>
        <dbReference type="RuleBase" id="RU000683"/>
    </source>
</evidence>
<evidence type="ECO:0000256" key="2">
    <source>
        <dbReference type="ARBA" id="ARBA00008784"/>
    </source>
</evidence>
<evidence type="ECO:0000256" key="5">
    <source>
        <dbReference type="ARBA" id="ARBA00022964"/>
    </source>
</evidence>
<dbReference type="GO" id="GO:0051213">
    <property type="term" value="F:dioxygenase activity"/>
    <property type="evidence" value="ECO:0007669"/>
    <property type="project" value="UniProtKB-KW"/>
</dbReference>
<keyword evidence="5 8" id="KW-0223">Dioxygenase</keyword>
<dbReference type="EMBL" id="JACORU010000001">
    <property type="protein sequence ID" value="MBC5762994.1"/>
    <property type="molecule type" value="Genomic_DNA"/>
</dbReference>
<dbReference type="CDD" id="cd07252">
    <property type="entry name" value="BphC1-RGP6_N_like"/>
    <property type="match status" value="1"/>
</dbReference>
<accession>A0A923S058</accession>
<reference evidence="10" key="1">
    <citation type="submission" date="2020-08" db="EMBL/GenBank/DDBJ databases">
        <title>Ramlibacter sp. GTP1 16S ribosomal RNA gene genome sequencing and assembly.</title>
        <authorList>
            <person name="Kang M."/>
        </authorList>
    </citation>
    <scope>NUCLEOTIDE SEQUENCE</scope>
    <source>
        <strain evidence="10">GTP1</strain>
    </source>
</reference>
<comment type="caution">
    <text evidence="10">The sequence shown here is derived from an EMBL/GenBank/DDBJ whole genome shotgun (WGS) entry which is preliminary data.</text>
</comment>
<evidence type="ECO:0000256" key="6">
    <source>
        <dbReference type="ARBA" id="ARBA00023002"/>
    </source>
</evidence>
<dbReference type="Gene3D" id="3.10.180.10">
    <property type="entry name" value="2,3-Dihydroxybiphenyl 1,2-Dioxygenase, domain 1"/>
    <property type="match status" value="2"/>
</dbReference>
<name>A0A923S058_9BURK</name>
<dbReference type="InterPro" id="IPR037523">
    <property type="entry name" value="VOC_core"/>
</dbReference>
<keyword evidence="4 8" id="KW-0058">Aromatic hydrocarbons catabolism</keyword>
<dbReference type="CDD" id="cd07237">
    <property type="entry name" value="BphC1-RGP6_C_like"/>
    <property type="match status" value="1"/>
</dbReference>
<evidence type="ECO:0000259" key="9">
    <source>
        <dbReference type="PROSITE" id="PS51819"/>
    </source>
</evidence>
<evidence type="ECO:0000256" key="1">
    <source>
        <dbReference type="ARBA" id="ARBA00001954"/>
    </source>
</evidence>
<dbReference type="InterPro" id="IPR000486">
    <property type="entry name" value="Xdiol_ring_cleave_dOase_1/2"/>
</dbReference>
<dbReference type="PROSITE" id="PS51819">
    <property type="entry name" value="VOC"/>
    <property type="match status" value="2"/>
</dbReference>
<dbReference type="PROSITE" id="PS00082">
    <property type="entry name" value="EXTRADIOL_DIOXYGENAS"/>
    <property type="match status" value="1"/>
</dbReference>
<evidence type="ECO:0000313" key="10">
    <source>
        <dbReference type="EMBL" id="MBC5762994.1"/>
    </source>
</evidence>
<dbReference type="GO" id="GO:0008198">
    <property type="term" value="F:ferrous iron binding"/>
    <property type="evidence" value="ECO:0007669"/>
    <property type="project" value="InterPro"/>
</dbReference>
<keyword evidence="3" id="KW-0479">Metal-binding</keyword>
<protein>
    <submittedName>
        <fullName evidence="10">VOC family protein</fullName>
    </submittedName>
</protein>
<keyword evidence="7 8" id="KW-0408">Iron</keyword>
<keyword evidence="11" id="KW-1185">Reference proteome</keyword>
<dbReference type="InterPro" id="IPR029068">
    <property type="entry name" value="Glyas_Bleomycin-R_OHBP_Dase"/>
</dbReference>
<dbReference type="SUPFAM" id="SSF54593">
    <property type="entry name" value="Glyoxalase/Bleomycin resistance protein/Dihydroxybiphenyl dioxygenase"/>
    <property type="match status" value="2"/>
</dbReference>
<dbReference type="Pfam" id="PF00903">
    <property type="entry name" value="Glyoxalase"/>
    <property type="match status" value="1"/>
</dbReference>
<evidence type="ECO:0000256" key="3">
    <source>
        <dbReference type="ARBA" id="ARBA00022723"/>
    </source>
</evidence>
<keyword evidence="6 8" id="KW-0560">Oxidoreductase</keyword>
<dbReference type="Proteomes" id="UP000596827">
    <property type="component" value="Unassembled WGS sequence"/>
</dbReference>
<comment type="similarity">
    <text evidence="2 8">Belongs to the extradiol ring-cleavage dioxygenase family.</text>
</comment>
<dbReference type="Pfam" id="PF22632">
    <property type="entry name" value="BphC_D1"/>
    <property type="match status" value="1"/>
</dbReference>
<gene>
    <name evidence="10" type="ORF">H8R02_00915</name>
</gene>
<feature type="domain" description="VOC" evidence="9">
    <location>
        <begin position="156"/>
        <end position="278"/>
    </location>
</feature>
<comment type="cofactor">
    <cofactor evidence="1 8">
        <name>Fe(2+)</name>
        <dbReference type="ChEBI" id="CHEBI:29033"/>
    </cofactor>
</comment>
<proteinExistence type="inferred from homology"/>
<organism evidence="10 11">
    <name type="scientific">Ramlibacter albus</name>
    <dbReference type="NCBI Taxonomy" id="2079448"/>
    <lineage>
        <taxon>Bacteria</taxon>
        <taxon>Pseudomonadati</taxon>
        <taxon>Pseudomonadota</taxon>
        <taxon>Betaproteobacteria</taxon>
        <taxon>Burkholderiales</taxon>
        <taxon>Comamonadaceae</taxon>
        <taxon>Ramlibacter</taxon>
    </lineage>
</organism>
<dbReference type="AlphaFoldDB" id="A0A923S058"/>
<evidence type="ECO:0000256" key="7">
    <source>
        <dbReference type="ARBA" id="ARBA00023004"/>
    </source>
</evidence>